<evidence type="ECO:0000313" key="2">
    <source>
        <dbReference type="Proteomes" id="UP000005959"/>
    </source>
</evidence>
<dbReference type="EMBL" id="AGCI01000091">
    <property type="protein sequence ID" value="EHM39671.1"/>
    <property type="molecule type" value="Genomic_DNA"/>
</dbReference>
<dbReference type="AlphaFoldDB" id="G9YAY7"/>
<dbReference type="Proteomes" id="UP000005959">
    <property type="component" value="Unassembled WGS sequence"/>
</dbReference>
<sequence>MKSATVVIGAKSILVALKKQVPNIAGEGELSTCINCAAWSIHGFNTGSQ</sequence>
<reference evidence="1 2" key="1">
    <citation type="submission" date="2011-08" db="EMBL/GenBank/DDBJ databases">
        <authorList>
            <person name="Weinstock G."/>
            <person name="Sodergren E."/>
            <person name="Clifton S."/>
            <person name="Fulton L."/>
            <person name="Fulton B."/>
            <person name="Courtney L."/>
            <person name="Fronick C."/>
            <person name="Harrison M."/>
            <person name="Strong C."/>
            <person name="Farmer C."/>
            <person name="Delahaunty K."/>
            <person name="Markovic C."/>
            <person name="Hall O."/>
            <person name="Minx P."/>
            <person name="Tomlinson C."/>
            <person name="Mitreva M."/>
            <person name="Hou S."/>
            <person name="Chen J."/>
            <person name="Wollam A."/>
            <person name="Pepin K.H."/>
            <person name="Johnson M."/>
            <person name="Bhonagiri V."/>
            <person name="Zhang X."/>
            <person name="Suruliraj S."/>
            <person name="Warren W."/>
            <person name="Chinwalla A."/>
            <person name="Mardis E.R."/>
            <person name="Wilson R.K."/>
        </authorList>
    </citation>
    <scope>NUCLEOTIDE SEQUENCE [LARGE SCALE GENOMIC DNA]</scope>
    <source>
        <strain evidence="1 2">ATCC 51873</strain>
    </source>
</reference>
<name>G9YAY7_HAFAL</name>
<evidence type="ECO:0000313" key="1">
    <source>
        <dbReference type="EMBL" id="EHM39671.1"/>
    </source>
</evidence>
<dbReference type="PATRIC" id="fig|1002364.3.peg.3448"/>
<comment type="caution">
    <text evidence="1">The sequence shown here is derived from an EMBL/GenBank/DDBJ whole genome shotgun (WGS) entry which is preliminary data.</text>
</comment>
<organism evidence="1 2">
    <name type="scientific">Hafnia alvei ATCC 51873</name>
    <dbReference type="NCBI Taxonomy" id="1002364"/>
    <lineage>
        <taxon>Bacteria</taxon>
        <taxon>Pseudomonadati</taxon>
        <taxon>Pseudomonadota</taxon>
        <taxon>Gammaproteobacteria</taxon>
        <taxon>Enterobacterales</taxon>
        <taxon>Hafniaceae</taxon>
        <taxon>Hafnia</taxon>
    </lineage>
</organism>
<protein>
    <submittedName>
        <fullName evidence="1">Uncharacterized protein</fullName>
    </submittedName>
</protein>
<gene>
    <name evidence="1" type="ORF">HMPREF0454_03822</name>
</gene>
<proteinExistence type="predicted"/>
<accession>G9YAY7</accession>
<dbReference type="HOGENOM" id="CLU_3136270_0_0_6"/>